<evidence type="ECO:0000256" key="6">
    <source>
        <dbReference type="ARBA" id="ARBA00023211"/>
    </source>
</evidence>
<organism evidence="8 9">
    <name type="scientific">Xanthobacter autotrophicus</name>
    <dbReference type="NCBI Taxonomy" id="280"/>
    <lineage>
        <taxon>Bacteria</taxon>
        <taxon>Pseudomonadati</taxon>
        <taxon>Pseudomonadota</taxon>
        <taxon>Alphaproteobacteria</taxon>
        <taxon>Hyphomicrobiales</taxon>
        <taxon>Xanthobacteraceae</taxon>
        <taxon>Xanthobacter</taxon>
    </lineage>
</organism>
<dbReference type="OrthoDB" id="9805905at2"/>
<dbReference type="InterPro" id="IPR015797">
    <property type="entry name" value="NUDIX_hydrolase-like_dom_sf"/>
</dbReference>
<comment type="cofactor">
    <cofactor evidence="2">
        <name>Mg(2+)</name>
        <dbReference type="ChEBI" id="CHEBI:18420"/>
    </cofactor>
</comment>
<name>A0A6C1KMF6_XANAU</name>
<keyword evidence="6" id="KW-0464">Manganese</keyword>
<gene>
    <name evidence="8" type="ORF">FBQ73_00790</name>
</gene>
<evidence type="ECO:0000256" key="4">
    <source>
        <dbReference type="ARBA" id="ARBA00022801"/>
    </source>
</evidence>
<dbReference type="GO" id="GO:0046872">
    <property type="term" value="F:metal ion binding"/>
    <property type="evidence" value="ECO:0007669"/>
    <property type="project" value="UniProtKB-KW"/>
</dbReference>
<dbReference type="EMBL" id="VAUP01000002">
    <property type="protein sequence ID" value="TLX44997.1"/>
    <property type="molecule type" value="Genomic_DNA"/>
</dbReference>
<proteinExistence type="predicted"/>
<dbReference type="GO" id="GO:0016818">
    <property type="term" value="F:hydrolase activity, acting on acid anhydrides, in phosphorus-containing anhydrides"/>
    <property type="evidence" value="ECO:0007669"/>
    <property type="project" value="InterPro"/>
</dbReference>
<comment type="cofactor">
    <cofactor evidence="1">
        <name>Mn(2+)</name>
        <dbReference type="ChEBI" id="CHEBI:29035"/>
    </cofactor>
</comment>
<dbReference type="RefSeq" id="WP_138397623.1">
    <property type="nucleotide sequence ID" value="NZ_JBAFVI010000004.1"/>
</dbReference>
<reference evidence="8 9" key="1">
    <citation type="submission" date="2019-05" db="EMBL/GenBank/DDBJ databases">
        <authorList>
            <person name="Zhou X."/>
        </authorList>
    </citation>
    <scope>NUCLEOTIDE SEQUENCE [LARGE SCALE GENOMIC DNA]</scope>
    <source>
        <strain evidence="8 9">DSM 432</strain>
    </source>
</reference>
<feature type="domain" description="Nudix hydrolase" evidence="7">
    <location>
        <begin position="22"/>
        <end position="216"/>
    </location>
</feature>
<evidence type="ECO:0000256" key="5">
    <source>
        <dbReference type="ARBA" id="ARBA00022842"/>
    </source>
</evidence>
<dbReference type="Gene3D" id="3.90.79.10">
    <property type="entry name" value="Nucleoside Triphosphate Pyrophosphohydrolase"/>
    <property type="match status" value="1"/>
</dbReference>
<dbReference type="PROSITE" id="PS51462">
    <property type="entry name" value="NUDIX"/>
    <property type="match status" value="1"/>
</dbReference>
<protein>
    <submittedName>
        <fullName evidence="8">NUDIX domain-containing protein</fullName>
    </submittedName>
</protein>
<keyword evidence="3" id="KW-0479">Metal-binding</keyword>
<evidence type="ECO:0000259" key="7">
    <source>
        <dbReference type="PROSITE" id="PS51462"/>
    </source>
</evidence>
<dbReference type="AlphaFoldDB" id="A0A6C1KMF6"/>
<dbReference type="Proteomes" id="UP000305131">
    <property type="component" value="Unassembled WGS sequence"/>
</dbReference>
<keyword evidence="4" id="KW-0378">Hydrolase</keyword>
<dbReference type="PANTHER" id="PTHR12318:SF0">
    <property type="entry name" value="ACYL-COENZYME A DIPHOSPHATASE NUDT19"/>
    <property type="match status" value="1"/>
</dbReference>
<dbReference type="GeneID" id="95771998"/>
<keyword evidence="5" id="KW-0460">Magnesium</keyword>
<evidence type="ECO:0000256" key="1">
    <source>
        <dbReference type="ARBA" id="ARBA00001936"/>
    </source>
</evidence>
<accession>A0A6C1KMF6</accession>
<evidence type="ECO:0000256" key="3">
    <source>
        <dbReference type="ARBA" id="ARBA00022723"/>
    </source>
</evidence>
<comment type="caution">
    <text evidence="8">The sequence shown here is derived from an EMBL/GenBank/DDBJ whole genome shotgun (WGS) entry which is preliminary data.</text>
</comment>
<sequence>MTDFATRLTQAERRQDWPNVRPRDAATLILIDHKGKKPRVLMGRRHPKLKFMPGVFVFPGGRLEKADRTMPVYGVLDADSERRLMTKVQRPTLSRARGLAAAAIREMYEETGLLVGTKDLGAPEAPSDDWRVFEERGVFPDLGALTYVARAITPPRRPKRFDTRFFAADARAVCDEVAGLVGEESELVELAWLTFAETAAQELPTVTRVVLEELAQRIEAGSSPRLPVPFYAMHRGQFVRSLLD</sequence>
<dbReference type="InterPro" id="IPR039121">
    <property type="entry name" value="NUDT19"/>
</dbReference>
<evidence type="ECO:0000313" key="9">
    <source>
        <dbReference type="Proteomes" id="UP000305131"/>
    </source>
</evidence>
<dbReference type="CDD" id="cd18870">
    <property type="entry name" value="NUDIX_AcylCoAdiphos_Nudt19"/>
    <property type="match status" value="1"/>
</dbReference>
<evidence type="ECO:0000313" key="8">
    <source>
        <dbReference type="EMBL" id="TLX44997.1"/>
    </source>
</evidence>
<evidence type="ECO:0000256" key="2">
    <source>
        <dbReference type="ARBA" id="ARBA00001946"/>
    </source>
</evidence>
<dbReference type="PANTHER" id="PTHR12318">
    <property type="entry name" value="TESTOSTERONE-REGULATED PROTEIN RP2"/>
    <property type="match status" value="1"/>
</dbReference>
<dbReference type="SUPFAM" id="SSF55811">
    <property type="entry name" value="Nudix"/>
    <property type="match status" value="1"/>
</dbReference>
<dbReference type="InterPro" id="IPR000086">
    <property type="entry name" value="NUDIX_hydrolase_dom"/>
</dbReference>